<gene>
    <name evidence="3" type="ORF">AAG570_005414</name>
</gene>
<accession>A0ABD0YJ40</accession>
<dbReference type="Proteomes" id="UP001558652">
    <property type="component" value="Unassembled WGS sequence"/>
</dbReference>
<keyword evidence="2" id="KW-0472">Membrane</keyword>
<feature type="compositionally biased region" description="Basic residues" evidence="1">
    <location>
        <begin position="1"/>
        <end position="12"/>
    </location>
</feature>
<dbReference type="EMBL" id="JBFDAA010000018">
    <property type="protein sequence ID" value="KAL1115919.1"/>
    <property type="molecule type" value="Genomic_DNA"/>
</dbReference>
<feature type="region of interest" description="Disordered" evidence="1">
    <location>
        <begin position="1"/>
        <end position="75"/>
    </location>
</feature>
<evidence type="ECO:0000256" key="2">
    <source>
        <dbReference type="SAM" id="Phobius"/>
    </source>
</evidence>
<feature type="compositionally biased region" description="Acidic residues" evidence="1">
    <location>
        <begin position="169"/>
        <end position="182"/>
    </location>
</feature>
<reference evidence="3 4" key="1">
    <citation type="submission" date="2024-07" db="EMBL/GenBank/DDBJ databases">
        <title>Chromosome-level genome assembly of the water stick insect Ranatra chinensis (Heteroptera: Nepidae).</title>
        <authorList>
            <person name="Liu X."/>
        </authorList>
    </citation>
    <scope>NUCLEOTIDE SEQUENCE [LARGE SCALE GENOMIC DNA]</scope>
    <source>
        <strain evidence="3">Cailab_2021Rc</strain>
        <tissue evidence="3">Muscle</tissue>
    </source>
</reference>
<name>A0ABD0YJ40_9HEMI</name>
<comment type="caution">
    <text evidence="3">The sequence shown here is derived from an EMBL/GenBank/DDBJ whole genome shotgun (WGS) entry which is preliminary data.</text>
</comment>
<protein>
    <submittedName>
        <fullName evidence="3">Uncharacterized protein</fullName>
    </submittedName>
</protein>
<dbReference type="AlphaFoldDB" id="A0ABD0YJ40"/>
<evidence type="ECO:0000256" key="1">
    <source>
        <dbReference type="SAM" id="MobiDB-lite"/>
    </source>
</evidence>
<proteinExistence type="predicted"/>
<feature type="compositionally biased region" description="Basic residues" evidence="1">
    <location>
        <begin position="53"/>
        <end position="66"/>
    </location>
</feature>
<keyword evidence="4" id="KW-1185">Reference proteome</keyword>
<evidence type="ECO:0000313" key="4">
    <source>
        <dbReference type="Proteomes" id="UP001558652"/>
    </source>
</evidence>
<evidence type="ECO:0000313" key="3">
    <source>
        <dbReference type="EMBL" id="KAL1115919.1"/>
    </source>
</evidence>
<organism evidence="3 4">
    <name type="scientific">Ranatra chinensis</name>
    <dbReference type="NCBI Taxonomy" id="642074"/>
    <lineage>
        <taxon>Eukaryota</taxon>
        <taxon>Metazoa</taxon>
        <taxon>Ecdysozoa</taxon>
        <taxon>Arthropoda</taxon>
        <taxon>Hexapoda</taxon>
        <taxon>Insecta</taxon>
        <taxon>Pterygota</taxon>
        <taxon>Neoptera</taxon>
        <taxon>Paraneoptera</taxon>
        <taxon>Hemiptera</taxon>
        <taxon>Heteroptera</taxon>
        <taxon>Panheteroptera</taxon>
        <taxon>Nepomorpha</taxon>
        <taxon>Nepidae</taxon>
        <taxon>Ranatrinae</taxon>
        <taxon>Ranatra</taxon>
    </lineage>
</organism>
<feature type="transmembrane region" description="Helical" evidence="2">
    <location>
        <begin position="91"/>
        <end position="113"/>
    </location>
</feature>
<keyword evidence="2" id="KW-0812">Transmembrane</keyword>
<sequence>MASKRRNTFHKNKTQETTEKGRVRGSWRRLHWTADADSAGVAGDSDETGGGHMTRHHHRGDRRHHNTPPGEKQDTQRVLLEREPCYSANQVLLVIGLTCLLNFAFVVLVMAVVHCCNPQPAGGLHNRRHYRRREQSSVSSSASSTFLCKREPTVTRLESVLVDSCSETCTEEDDDEEDDDEMSCGRGLLGGGRGDKAQPVEQVGPSVVVAGAILCRLAERHLPTVSESADRARLPVVPAYRWLDYGSGHPARPSPPHYHFNRLCSFSVRGYKSYAAPHPVL</sequence>
<feature type="compositionally biased region" description="Basic and acidic residues" evidence="1">
    <location>
        <begin position="13"/>
        <end position="22"/>
    </location>
</feature>
<feature type="region of interest" description="Disordered" evidence="1">
    <location>
        <begin position="168"/>
        <end position="200"/>
    </location>
</feature>
<keyword evidence="2" id="KW-1133">Transmembrane helix</keyword>